<dbReference type="InterPro" id="IPR023772">
    <property type="entry name" value="DNA-bd_HTH_TetR-type_CS"/>
</dbReference>
<evidence type="ECO:0000256" key="2">
    <source>
        <dbReference type="ARBA" id="ARBA00023125"/>
    </source>
</evidence>
<keyword evidence="2 4" id="KW-0238">DNA-binding</keyword>
<evidence type="ECO:0000256" key="4">
    <source>
        <dbReference type="PROSITE-ProRule" id="PRU00335"/>
    </source>
</evidence>
<organism evidence="6 7">
    <name type="scientific">Nocardia cerradoensis</name>
    <dbReference type="NCBI Taxonomy" id="85688"/>
    <lineage>
        <taxon>Bacteria</taxon>
        <taxon>Bacillati</taxon>
        <taxon>Actinomycetota</taxon>
        <taxon>Actinomycetes</taxon>
        <taxon>Mycobacteriales</taxon>
        <taxon>Nocardiaceae</taxon>
        <taxon>Nocardia</taxon>
    </lineage>
</organism>
<dbReference type="GO" id="GO:0003700">
    <property type="term" value="F:DNA-binding transcription factor activity"/>
    <property type="evidence" value="ECO:0007669"/>
    <property type="project" value="TreeGrafter"/>
</dbReference>
<dbReference type="Gene3D" id="1.10.357.10">
    <property type="entry name" value="Tetracycline Repressor, domain 2"/>
    <property type="match status" value="1"/>
</dbReference>
<evidence type="ECO:0000313" key="7">
    <source>
        <dbReference type="Proteomes" id="UP000215506"/>
    </source>
</evidence>
<dbReference type="GO" id="GO:0000976">
    <property type="term" value="F:transcription cis-regulatory region binding"/>
    <property type="evidence" value="ECO:0007669"/>
    <property type="project" value="TreeGrafter"/>
</dbReference>
<dbReference type="EMBL" id="NGAF01000010">
    <property type="protein sequence ID" value="OXR43174.1"/>
    <property type="molecule type" value="Genomic_DNA"/>
</dbReference>
<evidence type="ECO:0000259" key="5">
    <source>
        <dbReference type="PROSITE" id="PS50977"/>
    </source>
</evidence>
<dbReference type="InterPro" id="IPR036271">
    <property type="entry name" value="Tet_transcr_reg_TetR-rel_C_sf"/>
</dbReference>
<feature type="domain" description="HTH tetR-type" evidence="5">
    <location>
        <begin position="16"/>
        <end position="76"/>
    </location>
</feature>
<protein>
    <submittedName>
        <fullName evidence="6">Fatty acid metabolism regulator protein</fullName>
    </submittedName>
</protein>
<gene>
    <name evidence="6" type="primary">fadR_8</name>
    <name evidence="6" type="ORF">B7C42_04596</name>
</gene>
<dbReference type="Pfam" id="PF00440">
    <property type="entry name" value="TetR_N"/>
    <property type="match status" value="1"/>
</dbReference>
<dbReference type="SUPFAM" id="SSF48498">
    <property type="entry name" value="Tetracyclin repressor-like, C-terminal domain"/>
    <property type="match status" value="1"/>
</dbReference>
<reference evidence="6 7" key="1">
    <citation type="submission" date="2017-07" db="EMBL/GenBank/DDBJ databases">
        <title>First draft Genome Sequence of Nocardia cerradoensis isolated from human infection.</title>
        <authorList>
            <person name="Carrasco G."/>
        </authorList>
    </citation>
    <scope>NUCLEOTIDE SEQUENCE [LARGE SCALE GENOMIC DNA]</scope>
    <source>
        <strain evidence="6 7">CNM20130759</strain>
    </source>
</reference>
<accession>A0A231H2V7</accession>
<dbReference type="PRINTS" id="PR00455">
    <property type="entry name" value="HTHTETR"/>
</dbReference>
<sequence length="209" mass="22763">MSAPARMGRPVNADGEQTRLRIMTAAMDHIAEVGYAKATMKSIAEQAGLTSAAIYHYFPSKVELVTATLNVRIDEVMARLAHAVDFPGTLREHFVALLDEAIACVRDYPSVTRFDATVYLESARYPDLGAAVTRRQRAEEALYSWLVDEAVRAGEVAPGIDARSVVDMLTSLTWGLAHLSATATADRHRAAVRATEALLAGTLLIERNH</sequence>
<evidence type="ECO:0000313" key="6">
    <source>
        <dbReference type="EMBL" id="OXR43174.1"/>
    </source>
</evidence>
<dbReference type="InterPro" id="IPR009057">
    <property type="entry name" value="Homeodomain-like_sf"/>
</dbReference>
<dbReference type="SUPFAM" id="SSF46689">
    <property type="entry name" value="Homeodomain-like"/>
    <property type="match status" value="1"/>
</dbReference>
<dbReference type="AlphaFoldDB" id="A0A231H2V7"/>
<evidence type="ECO:0000256" key="1">
    <source>
        <dbReference type="ARBA" id="ARBA00023015"/>
    </source>
</evidence>
<feature type="DNA-binding region" description="H-T-H motif" evidence="4">
    <location>
        <begin position="39"/>
        <end position="58"/>
    </location>
</feature>
<dbReference type="InterPro" id="IPR050109">
    <property type="entry name" value="HTH-type_TetR-like_transc_reg"/>
</dbReference>
<dbReference type="PANTHER" id="PTHR30055:SF234">
    <property type="entry name" value="HTH-TYPE TRANSCRIPTIONAL REGULATOR BETI"/>
    <property type="match status" value="1"/>
</dbReference>
<dbReference type="PROSITE" id="PS50977">
    <property type="entry name" value="HTH_TETR_2"/>
    <property type="match status" value="1"/>
</dbReference>
<comment type="caution">
    <text evidence="6">The sequence shown here is derived from an EMBL/GenBank/DDBJ whole genome shotgun (WGS) entry which is preliminary data.</text>
</comment>
<keyword evidence="3" id="KW-0804">Transcription</keyword>
<dbReference type="PANTHER" id="PTHR30055">
    <property type="entry name" value="HTH-TYPE TRANSCRIPTIONAL REGULATOR RUTR"/>
    <property type="match status" value="1"/>
</dbReference>
<dbReference type="InterPro" id="IPR001647">
    <property type="entry name" value="HTH_TetR"/>
</dbReference>
<keyword evidence="1" id="KW-0805">Transcription regulation</keyword>
<evidence type="ECO:0000256" key="3">
    <source>
        <dbReference type="ARBA" id="ARBA00023163"/>
    </source>
</evidence>
<name>A0A231H2V7_9NOCA</name>
<proteinExistence type="predicted"/>
<dbReference type="RefSeq" id="WP_094026482.1">
    <property type="nucleotide sequence ID" value="NZ_NGAF01000010.1"/>
</dbReference>
<dbReference type="PROSITE" id="PS01081">
    <property type="entry name" value="HTH_TETR_1"/>
    <property type="match status" value="1"/>
</dbReference>
<keyword evidence="7" id="KW-1185">Reference proteome</keyword>
<dbReference type="Proteomes" id="UP000215506">
    <property type="component" value="Unassembled WGS sequence"/>
</dbReference>